<dbReference type="Proteomes" id="UP000653674">
    <property type="component" value="Unassembled WGS sequence"/>
</dbReference>
<organism evidence="2 3">
    <name type="scientific">Planosporangium flavigriseum</name>
    <dbReference type="NCBI Taxonomy" id="373681"/>
    <lineage>
        <taxon>Bacteria</taxon>
        <taxon>Bacillati</taxon>
        <taxon>Actinomycetota</taxon>
        <taxon>Actinomycetes</taxon>
        <taxon>Micromonosporales</taxon>
        <taxon>Micromonosporaceae</taxon>
        <taxon>Planosporangium</taxon>
    </lineage>
</organism>
<sequence length="150" mass="14762">MAVSLPRRWWGSRRLFSFTTGLTLLALTVGSGIDTATAGPAEPLRAATVASVTAPTATTISGGVATGLGVTTNSVAPDGSAAGAAPDSHSRAGIAPPDSHSRAGIAPLGTPVGQPVGGSSWSTTARPDARPLTGVAVTPRGPRAPPRHLA</sequence>
<dbReference type="EMBL" id="BONU01000044">
    <property type="protein sequence ID" value="GIG76087.1"/>
    <property type="molecule type" value="Genomic_DNA"/>
</dbReference>
<dbReference type="RefSeq" id="WP_168077891.1">
    <property type="nucleotide sequence ID" value="NZ_BAAAQJ010000030.1"/>
</dbReference>
<protein>
    <submittedName>
        <fullName evidence="2">Uncharacterized protein</fullName>
    </submittedName>
</protein>
<evidence type="ECO:0000256" key="1">
    <source>
        <dbReference type="SAM" id="MobiDB-lite"/>
    </source>
</evidence>
<evidence type="ECO:0000313" key="3">
    <source>
        <dbReference type="Proteomes" id="UP000653674"/>
    </source>
</evidence>
<gene>
    <name evidence="2" type="ORF">Pfl04_44910</name>
</gene>
<reference evidence="2" key="1">
    <citation type="submission" date="2021-01" db="EMBL/GenBank/DDBJ databases">
        <title>Whole genome shotgun sequence of Planosporangium flavigriseum NBRC 105377.</title>
        <authorList>
            <person name="Komaki H."/>
            <person name="Tamura T."/>
        </authorList>
    </citation>
    <scope>NUCLEOTIDE SEQUENCE</scope>
    <source>
        <strain evidence="2">NBRC 105377</strain>
    </source>
</reference>
<name>A0A8J3LQF9_9ACTN</name>
<proteinExistence type="predicted"/>
<feature type="region of interest" description="Disordered" evidence="1">
    <location>
        <begin position="63"/>
        <end position="150"/>
    </location>
</feature>
<evidence type="ECO:0000313" key="2">
    <source>
        <dbReference type="EMBL" id="GIG76087.1"/>
    </source>
</evidence>
<keyword evidence="3" id="KW-1185">Reference proteome</keyword>
<accession>A0A8J3LQF9</accession>
<feature type="compositionally biased region" description="Low complexity" evidence="1">
    <location>
        <begin position="76"/>
        <end position="87"/>
    </location>
</feature>
<dbReference type="AlphaFoldDB" id="A0A8J3LQF9"/>
<comment type="caution">
    <text evidence="2">The sequence shown here is derived from an EMBL/GenBank/DDBJ whole genome shotgun (WGS) entry which is preliminary data.</text>
</comment>